<protein>
    <submittedName>
        <fullName evidence="1">Uncharacterized protein</fullName>
    </submittedName>
</protein>
<dbReference type="EMBL" id="JAMBOP010000012">
    <property type="protein sequence ID" value="MCM3736495.1"/>
    <property type="molecule type" value="Genomic_DNA"/>
</dbReference>
<keyword evidence="2" id="KW-1185">Reference proteome</keyword>
<comment type="caution">
    <text evidence="1">The sequence shown here is derived from an EMBL/GenBank/DDBJ whole genome shotgun (WGS) entry which is preliminary data.</text>
</comment>
<gene>
    <name evidence="1" type="ORF">M3215_11830</name>
</gene>
<sequence>MKKATKRVLEEFPCFEKKLQAYSEGNLPDMLIALQSLDNEIEQTFFKLACFFENPDQKEFCLNDLYKNLQDDWLELALELITFYFKFDMYLIKDPKSPLIITDNYVNQSEFARILNEKGVRYTQKKIAVYRKRGKFPQEDVMIGGTPYWTKESVEKFAKEKMEEN</sequence>
<evidence type="ECO:0000313" key="1">
    <source>
        <dbReference type="EMBL" id="MCM3736495.1"/>
    </source>
</evidence>
<name>A0ACC6A6I2_9BACI</name>
<dbReference type="Proteomes" id="UP001202289">
    <property type="component" value="Unassembled WGS sequence"/>
</dbReference>
<evidence type="ECO:0000313" key="2">
    <source>
        <dbReference type="Proteomes" id="UP001202289"/>
    </source>
</evidence>
<proteinExistence type="predicted"/>
<organism evidence="1 2">
    <name type="scientific">Bacillus cytotoxicus</name>
    <dbReference type="NCBI Taxonomy" id="580165"/>
    <lineage>
        <taxon>Bacteria</taxon>
        <taxon>Bacillati</taxon>
        <taxon>Bacillota</taxon>
        <taxon>Bacilli</taxon>
        <taxon>Bacillales</taxon>
        <taxon>Bacillaceae</taxon>
        <taxon>Bacillus</taxon>
        <taxon>Bacillus cereus group</taxon>
    </lineage>
</organism>
<reference evidence="1" key="1">
    <citation type="submission" date="2022-05" db="EMBL/GenBank/DDBJ databases">
        <title>Comparative Genomics of Spacecraft Associated Microbes.</title>
        <authorList>
            <person name="Tran M.T."/>
            <person name="Wright A."/>
            <person name="Seuylemezian A."/>
            <person name="Eisen J."/>
            <person name="Coil D."/>
        </authorList>
    </citation>
    <scope>NUCLEOTIDE SEQUENCE</scope>
    <source>
        <strain evidence="1">FAIRING 10M-2.2</strain>
    </source>
</reference>
<accession>A0ACC6A6I2</accession>